<proteinExistence type="predicted"/>
<dbReference type="KEGG" id="caqu:CAQU_03820"/>
<sequence>MLHDSLHQLAAEAPQCVSTAMARGILADAHDLLQQAAHHDGDAKELGAWFSTIVIQVLNSPALKEDASPEAQFYPSGAFGRLEGLVDSRVRLLTWGTDSDQDKAAELLRSAGLTVRTPLPARSADQWQLEASDAVARRDAEVLGLINDAGTWGNFAINVAARAECGDSGLKVVADVLRADALSHRPPALSVKSGLPDKDVVFDIREHLVVPAARLARWAGFAAGVRSTHTPTRLAVAAARGVLTEAEATSLNQAWAAGMRTYLFLWSTRTGVKPQRFSNLPLIQRSLLGASCRELADVARSVAARHHDA</sequence>
<dbReference type="Proteomes" id="UP000185478">
    <property type="component" value="Chromosome"/>
</dbReference>
<evidence type="ECO:0000313" key="2">
    <source>
        <dbReference type="EMBL" id="APT84338.1"/>
    </source>
</evidence>
<dbReference type="InterPro" id="IPR018821">
    <property type="entry name" value="DUF294_put_nucleoTrafse_sb-bd"/>
</dbReference>
<dbReference type="EMBL" id="CP009245">
    <property type="protein sequence ID" value="APT84338.1"/>
    <property type="molecule type" value="Genomic_DNA"/>
</dbReference>
<organism evidence="2 3">
    <name type="scientific">Corynebacterium aquilae DSM 44791</name>
    <dbReference type="NCBI Taxonomy" id="1431546"/>
    <lineage>
        <taxon>Bacteria</taxon>
        <taxon>Bacillati</taxon>
        <taxon>Actinomycetota</taxon>
        <taxon>Actinomycetes</taxon>
        <taxon>Mycobacteriales</taxon>
        <taxon>Corynebacteriaceae</taxon>
        <taxon>Corynebacterium</taxon>
    </lineage>
</organism>
<feature type="domain" description="DUF294" evidence="1">
    <location>
        <begin position="180"/>
        <end position="261"/>
    </location>
</feature>
<reference evidence="2 3" key="1">
    <citation type="submission" date="2014-08" db="EMBL/GenBank/DDBJ databases">
        <title>Complete genome sequence of Corynebacterium aquilae S-613T(T) (=DSM 44791(T)), isolated from the choana of a healthy golden eagle.</title>
        <authorList>
            <person name="Ruckert C."/>
            <person name="Albersmeier A."/>
            <person name="Winkler A."/>
            <person name="Kalinowski J."/>
        </authorList>
    </citation>
    <scope>NUCLEOTIDE SEQUENCE [LARGE SCALE GENOMIC DNA]</scope>
    <source>
        <strain evidence="2 3">S-613</strain>
    </source>
</reference>
<accession>A0A1L7CET5</accession>
<keyword evidence="3" id="KW-1185">Reference proteome</keyword>
<gene>
    <name evidence="2" type="ORF">CAQU_03820</name>
</gene>
<name>A0A1L7CET5_9CORY</name>
<protein>
    <recommendedName>
        <fullName evidence="1">DUF294 domain-containing protein</fullName>
    </recommendedName>
</protein>
<dbReference type="OrthoDB" id="4415647at2"/>
<evidence type="ECO:0000259" key="1">
    <source>
        <dbReference type="Pfam" id="PF10335"/>
    </source>
</evidence>
<evidence type="ECO:0000313" key="3">
    <source>
        <dbReference type="Proteomes" id="UP000185478"/>
    </source>
</evidence>
<dbReference type="Pfam" id="PF10335">
    <property type="entry name" value="DUF294_C"/>
    <property type="match status" value="1"/>
</dbReference>
<dbReference type="AlphaFoldDB" id="A0A1L7CET5"/>
<dbReference type="RefSeq" id="WP_075725342.1">
    <property type="nucleotide sequence ID" value="NZ_CP009245.1"/>
</dbReference>
<dbReference type="STRING" id="1431546.CAQU_03820"/>